<dbReference type="Proteomes" id="UP000789739">
    <property type="component" value="Unassembled WGS sequence"/>
</dbReference>
<name>A0A9N9C9A0_9GLOM</name>
<dbReference type="InterPro" id="IPR032675">
    <property type="entry name" value="LRR_dom_sf"/>
</dbReference>
<reference evidence="1" key="1">
    <citation type="submission" date="2021-06" db="EMBL/GenBank/DDBJ databases">
        <authorList>
            <person name="Kallberg Y."/>
            <person name="Tangrot J."/>
            <person name="Rosling A."/>
        </authorList>
    </citation>
    <scope>NUCLEOTIDE SEQUENCE</scope>
    <source>
        <strain evidence="1">BR232B</strain>
    </source>
</reference>
<protein>
    <submittedName>
        <fullName evidence="1">7286_t:CDS:1</fullName>
    </submittedName>
</protein>
<sequence>MILNSPANISHLPNELLASIFNIFRGSEDQDSSGTVNDSKHLAERLAAQEAPLRAIMLTCRLWSVLAAPLLWKVRILDSAMPHEILKFAHVVTHGIYFPYGDYVERLRINIGPNVTPEIVQCVADRCRGLKYLCLVGTYKDTRPAQIPDTISNGNLPWGAIARNCRRIDSLVIMGCLYSLSLSDFVNNLAPLQRLALIGCPPYPATFYVSLTKCCGSSLRRIYLRAFEPAHTDFMLNLIAMNCPEVKDLFFCWPPRKRNIQQYAVNSTTLSKLLLSLRGLRHLSLFCFLDVNDKAFKLLGKHDELRVLDMPLLFQKISLDSLSLFAERLTKLEYLNIMAPSADAEFIRTMVSKNNILERMRLYAMDPALVTNSDIKDSDLKKYFVPQGLFVNMLWHKHGTLKDTTWLDDDLYRKAV</sequence>
<accession>A0A9N9C9A0</accession>
<organism evidence="1 2">
    <name type="scientific">Paraglomus brasilianum</name>
    <dbReference type="NCBI Taxonomy" id="144538"/>
    <lineage>
        <taxon>Eukaryota</taxon>
        <taxon>Fungi</taxon>
        <taxon>Fungi incertae sedis</taxon>
        <taxon>Mucoromycota</taxon>
        <taxon>Glomeromycotina</taxon>
        <taxon>Glomeromycetes</taxon>
        <taxon>Paraglomerales</taxon>
        <taxon>Paraglomeraceae</taxon>
        <taxon>Paraglomus</taxon>
    </lineage>
</organism>
<keyword evidence="2" id="KW-1185">Reference proteome</keyword>
<dbReference type="Gene3D" id="3.80.10.10">
    <property type="entry name" value="Ribonuclease Inhibitor"/>
    <property type="match status" value="2"/>
</dbReference>
<dbReference type="SUPFAM" id="SSF52047">
    <property type="entry name" value="RNI-like"/>
    <property type="match status" value="1"/>
</dbReference>
<gene>
    <name evidence="1" type="ORF">PBRASI_LOCUS7161</name>
</gene>
<dbReference type="OrthoDB" id="10288677at2759"/>
<dbReference type="EMBL" id="CAJVPI010001055">
    <property type="protein sequence ID" value="CAG8591760.1"/>
    <property type="molecule type" value="Genomic_DNA"/>
</dbReference>
<evidence type="ECO:0000313" key="2">
    <source>
        <dbReference type="Proteomes" id="UP000789739"/>
    </source>
</evidence>
<dbReference type="AlphaFoldDB" id="A0A9N9C9A0"/>
<proteinExistence type="predicted"/>
<evidence type="ECO:0000313" key="1">
    <source>
        <dbReference type="EMBL" id="CAG8591760.1"/>
    </source>
</evidence>
<comment type="caution">
    <text evidence="1">The sequence shown here is derived from an EMBL/GenBank/DDBJ whole genome shotgun (WGS) entry which is preliminary data.</text>
</comment>